<organism evidence="12 13">
    <name type="scientific">Engystomops pustulosus</name>
    <name type="common">Tungara frog</name>
    <name type="synonym">Physalaemus pustulosus</name>
    <dbReference type="NCBI Taxonomy" id="76066"/>
    <lineage>
        <taxon>Eukaryota</taxon>
        <taxon>Metazoa</taxon>
        <taxon>Chordata</taxon>
        <taxon>Craniata</taxon>
        <taxon>Vertebrata</taxon>
        <taxon>Euteleostomi</taxon>
        <taxon>Amphibia</taxon>
        <taxon>Batrachia</taxon>
        <taxon>Anura</taxon>
        <taxon>Neobatrachia</taxon>
        <taxon>Hyloidea</taxon>
        <taxon>Leptodactylidae</taxon>
        <taxon>Leiuperinae</taxon>
        <taxon>Engystomops</taxon>
    </lineage>
</organism>
<feature type="transmembrane region" description="Helical" evidence="10">
    <location>
        <begin position="99"/>
        <end position="121"/>
    </location>
</feature>
<feature type="transmembrane region" description="Helical" evidence="10">
    <location>
        <begin position="141"/>
        <end position="159"/>
    </location>
</feature>
<dbReference type="Pfam" id="PF13853">
    <property type="entry name" value="7tm_4"/>
    <property type="match status" value="1"/>
</dbReference>
<name>A0AAV7BMQ6_ENGPU</name>
<dbReference type="Proteomes" id="UP000824782">
    <property type="component" value="Unassembled WGS sequence"/>
</dbReference>
<evidence type="ECO:0000256" key="8">
    <source>
        <dbReference type="ARBA" id="ARBA00023170"/>
    </source>
</evidence>
<dbReference type="Gene3D" id="1.20.1070.10">
    <property type="entry name" value="Rhodopsin 7-helix transmembrane proteins"/>
    <property type="match status" value="1"/>
</dbReference>
<dbReference type="InterPro" id="IPR050516">
    <property type="entry name" value="Olfactory_GPCR"/>
</dbReference>
<evidence type="ECO:0000256" key="7">
    <source>
        <dbReference type="ARBA" id="ARBA00023136"/>
    </source>
</evidence>
<keyword evidence="5 10" id="KW-1133">Transmembrane helix</keyword>
<protein>
    <recommendedName>
        <fullName evidence="11">G-protein coupled receptors family 1 profile domain-containing protein</fullName>
    </recommendedName>
</protein>
<keyword evidence="7 10" id="KW-0472">Membrane</keyword>
<dbReference type="GO" id="GO:0005886">
    <property type="term" value="C:plasma membrane"/>
    <property type="evidence" value="ECO:0007669"/>
    <property type="project" value="UniProtKB-SubCell"/>
</dbReference>
<sequence>MKNCINGSSENEFYIVAFSMSSMEQLVLFLGILVIYIMVVLGNLTIIFLVCLVPKLHTVMYFFLCNLAVLDISSTSSSIPKLLIITMTHNHNISFFFCMTQIFFFVFNIDSVIFILTSMAYDRYVAICKPLQYYLIMRKNVYITMAASAWTVGILNSLLHTVLTSVLQFCNSRNVNNFYCDLNSVVVLSSTDITGRRILIFSEAILIPLVQFLLTIVSYIFIFSSILKIQSSAGRMKAFSSCTSHLITVTLFYGPLTFLYLKPESEDSKEQDMLLSMLYLVVVPMLNPLVYSLRNRDIWDAILVITKVKLTKL</sequence>
<dbReference type="PRINTS" id="PR00237">
    <property type="entry name" value="GPCRRHODOPSN"/>
</dbReference>
<dbReference type="PANTHER" id="PTHR26452">
    <property type="entry name" value="OLFACTORY RECEPTOR"/>
    <property type="match status" value="1"/>
</dbReference>
<keyword evidence="13" id="KW-1185">Reference proteome</keyword>
<evidence type="ECO:0000259" key="11">
    <source>
        <dbReference type="PROSITE" id="PS50262"/>
    </source>
</evidence>
<reference evidence="12" key="1">
    <citation type="thesis" date="2020" institute="ProQuest LLC" country="789 East Eisenhower Parkway, Ann Arbor, MI, USA">
        <title>Comparative Genomics and Chromosome Evolution.</title>
        <authorList>
            <person name="Mudd A.B."/>
        </authorList>
    </citation>
    <scope>NUCLEOTIDE SEQUENCE</scope>
    <source>
        <strain evidence="12">237g6f4</strain>
        <tissue evidence="12">Blood</tissue>
    </source>
</reference>
<feature type="transmembrane region" description="Helical" evidence="10">
    <location>
        <begin position="59"/>
        <end position="79"/>
    </location>
</feature>
<accession>A0AAV7BMQ6</accession>
<keyword evidence="8" id="KW-0675">Receptor</keyword>
<dbReference type="GO" id="GO:0004984">
    <property type="term" value="F:olfactory receptor activity"/>
    <property type="evidence" value="ECO:0007669"/>
    <property type="project" value="InterPro"/>
</dbReference>
<dbReference type="InterPro" id="IPR017452">
    <property type="entry name" value="GPCR_Rhodpsn_7TM"/>
</dbReference>
<evidence type="ECO:0000256" key="6">
    <source>
        <dbReference type="ARBA" id="ARBA00023040"/>
    </source>
</evidence>
<evidence type="ECO:0000313" key="12">
    <source>
        <dbReference type="EMBL" id="KAG8573970.1"/>
    </source>
</evidence>
<feature type="transmembrane region" description="Helical" evidence="10">
    <location>
        <begin position="239"/>
        <end position="261"/>
    </location>
</feature>
<feature type="transmembrane region" description="Helical" evidence="10">
    <location>
        <begin position="26"/>
        <end position="52"/>
    </location>
</feature>
<evidence type="ECO:0000256" key="2">
    <source>
        <dbReference type="ARBA" id="ARBA00022475"/>
    </source>
</evidence>
<feature type="domain" description="G-protein coupled receptors family 1 profile" evidence="11">
    <location>
        <begin position="42"/>
        <end position="291"/>
    </location>
</feature>
<evidence type="ECO:0000256" key="9">
    <source>
        <dbReference type="ARBA" id="ARBA00023224"/>
    </source>
</evidence>
<keyword evidence="3 10" id="KW-0812">Transmembrane</keyword>
<keyword evidence="9" id="KW-0807">Transducer</keyword>
<keyword evidence="4" id="KW-0716">Sensory transduction</keyword>
<dbReference type="CDD" id="cd13954">
    <property type="entry name" value="7tmA_OR"/>
    <property type="match status" value="1"/>
</dbReference>
<evidence type="ECO:0000313" key="13">
    <source>
        <dbReference type="Proteomes" id="UP000824782"/>
    </source>
</evidence>
<evidence type="ECO:0000256" key="10">
    <source>
        <dbReference type="SAM" id="Phobius"/>
    </source>
</evidence>
<feature type="transmembrane region" description="Helical" evidence="10">
    <location>
        <begin position="273"/>
        <end position="293"/>
    </location>
</feature>
<keyword evidence="6" id="KW-0297">G-protein coupled receptor</keyword>
<dbReference type="InterPro" id="IPR000276">
    <property type="entry name" value="GPCR_Rhodpsn"/>
</dbReference>
<evidence type="ECO:0000256" key="1">
    <source>
        <dbReference type="ARBA" id="ARBA00004651"/>
    </source>
</evidence>
<comment type="subcellular location">
    <subcellularLocation>
        <location evidence="1">Cell membrane</location>
        <topology evidence="1">Multi-pass membrane protein</topology>
    </subcellularLocation>
</comment>
<keyword evidence="4" id="KW-0552">Olfaction</keyword>
<dbReference type="SUPFAM" id="SSF81321">
    <property type="entry name" value="Family A G protein-coupled receptor-like"/>
    <property type="match status" value="1"/>
</dbReference>
<evidence type="ECO:0000256" key="5">
    <source>
        <dbReference type="ARBA" id="ARBA00022989"/>
    </source>
</evidence>
<gene>
    <name evidence="12" type="ORF">GDO81_008981</name>
</gene>
<evidence type="ECO:0000256" key="3">
    <source>
        <dbReference type="ARBA" id="ARBA00022692"/>
    </source>
</evidence>
<dbReference type="PRINTS" id="PR00245">
    <property type="entry name" value="OLFACTORYR"/>
</dbReference>
<comment type="caution">
    <text evidence="12">The sequence shown here is derived from an EMBL/GenBank/DDBJ whole genome shotgun (WGS) entry which is preliminary data.</text>
</comment>
<dbReference type="InterPro" id="IPR000725">
    <property type="entry name" value="Olfact_rcpt"/>
</dbReference>
<dbReference type="FunFam" id="1.20.1070.10:FF:000008">
    <property type="entry name" value="Olfactory receptor"/>
    <property type="match status" value="1"/>
</dbReference>
<dbReference type="EMBL" id="WNYA01000004">
    <property type="protein sequence ID" value="KAG8573970.1"/>
    <property type="molecule type" value="Genomic_DNA"/>
</dbReference>
<dbReference type="AlphaFoldDB" id="A0AAV7BMQ6"/>
<keyword evidence="2" id="KW-1003">Cell membrane</keyword>
<dbReference type="GO" id="GO:0004930">
    <property type="term" value="F:G protein-coupled receptor activity"/>
    <property type="evidence" value="ECO:0007669"/>
    <property type="project" value="UniProtKB-KW"/>
</dbReference>
<dbReference type="PROSITE" id="PS50262">
    <property type="entry name" value="G_PROTEIN_RECEP_F1_2"/>
    <property type="match status" value="1"/>
</dbReference>
<feature type="transmembrane region" description="Helical" evidence="10">
    <location>
        <begin position="205"/>
        <end position="227"/>
    </location>
</feature>
<proteinExistence type="predicted"/>
<evidence type="ECO:0000256" key="4">
    <source>
        <dbReference type="ARBA" id="ARBA00022725"/>
    </source>
</evidence>